<protein>
    <submittedName>
        <fullName evidence="3">Uncharacterized protein</fullName>
    </submittedName>
</protein>
<sequence>MNFSPSQRLEVLFLAHDAQRQIAPSRAFEQMKEEARRAEGLALAKLDDESWEGFRRKFEEYNDSRAEQLQRMRTENEELRQTIKAQRDAMALGVEGDSEFKKSYYFTPTKEKNWNSLSYTQLGSGGRTMGKSPSAPALSRFGRNNINRIGVGIRRKGGTPPGVLGCLVDDVVRDDRFTAVNGYRSAVLSHKKQKGILGGGFPIDDDRQQQQQQQQQPDSGFFSPIVRRQQPQRGMVASQSTPALLGRQQPNQQQQELQFVHTRVSSRDSTPPAEMRPTYLNASAQRSEELIPIKGPAFTSKFGHHDPVPRKRKNLGLDFSGGMNFISREQAAYIT</sequence>
<evidence type="ECO:0000313" key="4">
    <source>
        <dbReference type="Proteomes" id="UP001165160"/>
    </source>
</evidence>
<dbReference type="AlphaFoldDB" id="A0A9W7BV80"/>
<comment type="caution">
    <text evidence="3">The sequence shown here is derived from an EMBL/GenBank/DDBJ whole genome shotgun (WGS) entry which is preliminary data.</text>
</comment>
<feature type="coiled-coil region" evidence="1">
    <location>
        <begin position="62"/>
        <end position="89"/>
    </location>
</feature>
<evidence type="ECO:0000256" key="1">
    <source>
        <dbReference type="SAM" id="Coils"/>
    </source>
</evidence>
<dbReference type="Proteomes" id="UP001165160">
    <property type="component" value="Unassembled WGS sequence"/>
</dbReference>
<keyword evidence="4" id="KW-1185">Reference proteome</keyword>
<feature type="region of interest" description="Disordered" evidence="2">
    <location>
        <begin position="195"/>
        <end position="221"/>
    </location>
</feature>
<reference evidence="4" key="1">
    <citation type="journal article" date="2023" name="Commun. Biol.">
        <title>Genome analysis of Parmales, the sister group of diatoms, reveals the evolutionary specialization of diatoms from phago-mixotrophs to photoautotrophs.</title>
        <authorList>
            <person name="Ban H."/>
            <person name="Sato S."/>
            <person name="Yoshikawa S."/>
            <person name="Yamada K."/>
            <person name="Nakamura Y."/>
            <person name="Ichinomiya M."/>
            <person name="Sato N."/>
            <person name="Blanc-Mathieu R."/>
            <person name="Endo H."/>
            <person name="Kuwata A."/>
            <person name="Ogata H."/>
        </authorList>
    </citation>
    <scope>NUCLEOTIDE SEQUENCE [LARGE SCALE GENOMIC DNA]</scope>
    <source>
        <strain evidence="4">NIES 3699</strain>
    </source>
</reference>
<keyword evidence="1" id="KW-0175">Coiled coil</keyword>
<evidence type="ECO:0000313" key="3">
    <source>
        <dbReference type="EMBL" id="GMH97212.1"/>
    </source>
</evidence>
<proteinExistence type="predicted"/>
<accession>A0A9W7BV80</accession>
<evidence type="ECO:0000256" key="2">
    <source>
        <dbReference type="SAM" id="MobiDB-lite"/>
    </source>
</evidence>
<gene>
    <name evidence="3" type="ORF">TrVE_jg6299</name>
</gene>
<organism evidence="3 4">
    <name type="scientific">Triparma verrucosa</name>
    <dbReference type="NCBI Taxonomy" id="1606542"/>
    <lineage>
        <taxon>Eukaryota</taxon>
        <taxon>Sar</taxon>
        <taxon>Stramenopiles</taxon>
        <taxon>Ochrophyta</taxon>
        <taxon>Bolidophyceae</taxon>
        <taxon>Parmales</taxon>
        <taxon>Triparmaceae</taxon>
        <taxon>Triparma</taxon>
    </lineage>
</organism>
<dbReference type="EMBL" id="BRXX01000197">
    <property type="protein sequence ID" value="GMH97212.1"/>
    <property type="molecule type" value="Genomic_DNA"/>
</dbReference>
<name>A0A9W7BV80_9STRA</name>